<comment type="caution">
    <text evidence="2">Lacks conserved residue(s) required for the propagation of feature annotation.</text>
</comment>
<dbReference type="Pfam" id="PF00057">
    <property type="entry name" value="Ldl_recept_a"/>
    <property type="match status" value="1"/>
</dbReference>
<evidence type="ECO:0000256" key="2">
    <source>
        <dbReference type="PROSITE-ProRule" id="PRU00124"/>
    </source>
</evidence>
<accession>A0A818WU08</accession>
<protein>
    <submittedName>
        <fullName evidence="3">Uncharacterized protein</fullName>
    </submittedName>
</protein>
<dbReference type="Gene3D" id="4.10.400.10">
    <property type="entry name" value="Low-density Lipoprotein Receptor"/>
    <property type="match status" value="1"/>
</dbReference>
<dbReference type="InterPro" id="IPR036055">
    <property type="entry name" value="LDL_receptor-like_sf"/>
</dbReference>
<keyword evidence="1 2" id="KW-1015">Disulfide bond</keyword>
<dbReference type="SUPFAM" id="SSF57424">
    <property type="entry name" value="LDL receptor-like module"/>
    <property type="match status" value="1"/>
</dbReference>
<name>A0A818WU08_9BILA</name>
<dbReference type="SMART" id="SM00192">
    <property type="entry name" value="LDLa"/>
    <property type="match status" value="2"/>
</dbReference>
<evidence type="ECO:0000256" key="1">
    <source>
        <dbReference type="ARBA" id="ARBA00023157"/>
    </source>
</evidence>
<comment type="caution">
    <text evidence="3">The sequence shown here is derived from an EMBL/GenBank/DDBJ whole genome shotgun (WGS) entry which is preliminary data.</text>
</comment>
<organism evidence="3 4">
    <name type="scientific">Rotaria sordida</name>
    <dbReference type="NCBI Taxonomy" id="392033"/>
    <lineage>
        <taxon>Eukaryota</taxon>
        <taxon>Metazoa</taxon>
        <taxon>Spiralia</taxon>
        <taxon>Gnathifera</taxon>
        <taxon>Rotifera</taxon>
        <taxon>Eurotatoria</taxon>
        <taxon>Bdelloidea</taxon>
        <taxon>Philodinida</taxon>
        <taxon>Philodinidae</taxon>
        <taxon>Rotaria</taxon>
    </lineage>
</organism>
<reference evidence="3" key="1">
    <citation type="submission" date="2021-02" db="EMBL/GenBank/DDBJ databases">
        <authorList>
            <person name="Nowell W R."/>
        </authorList>
    </citation>
    <scope>NUCLEOTIDE SEQUENCE</scope>
</reference>
<dbReference type="AlphaFoldDB" id="A0A818WU08"/>
<evidence type="ECO:0000313" key="4">
    <source>
        <dbReference type="Proteomes" id="UP000663874"/>
    </source>
</evidence>
<dbReference type="PROSITE" id="PS50068">
    <property type="entry name" value="LDLRA_2"/>
    <property type="match status" value="1"/>
</dbReference>
<feature type="disulfide bond" evidence="2">
    <location>
        <begin position="168"/>
        <end position="180"/>
    </location>
</feature>
<sequence>MQSQYAYQIIPYCIRPSEPKLFRVKHDTLVKGRSITFNELHANNISSQQLITWSASIDIAEQYQAREGFDSGNFYNCTWPVFGHYCLYSLYPSNTSFSDVVHYIFQSKNYLRSDPVDYTSYSCYTHIECYRGPVPMCLDWREICDNHIDCLNGSQDEENCFLLELNECADDEFRCQNGMCISNDFFHDDELNPDCLDGTDEYQTLLESKKCYQDPAFRCSELSPPYGLGFSCGDDTYTSNYALPSIQDISNNIPGKFDMSTIRKLWFQ</sequence>
<dbReference type="CDD" id="cd00112">
    <property type="entry name" value="LDLa"/>
    <property type="match status" value="1"/>
</dbReference>
<dbReference type="Proteomes" id="UP000663874">
    <property type="component" value="Unassembled WGS sequence"/>
</dbReference>
<dbReference type="InterPro" id="IPR002172">
    <property type="entry name" value="LDrepeatLR_classA_rpt"/>
</dbReference>
<gene>
    <name evidence="3" type="ORF">FNK824_LOCUS11072</name>
</gene>
<evidence type="ECO:0000313" key="3">
    <source>
        <dbReference type="EMBL" id="CAF3730631.1"/>
    </source>
</evidence>
<dbReference type="EMBL" id="CAJOBE010001288">
    <property type="protein sequence ID" value="CAF3730631.1"/>
    <property type="molecule type" value="Genomic_DNA"/>
</dbReference>
<proteinExistence type="predicted"/>